<evidence type="ECO:0000313" key="2">
    <source>
        <dbReference type="Proteomes" id="UP001497535"/>
    </source>
</evidence>
<reference evidence="1" key="1">
    <citation type="submission" date="2023-11" db="EMBL/GenBank/DDBJ databases">
        <authorList>
            <person name="Poullet M."/>
        </authorList>
    </citation>
    <scope>NUCLEOTIDE SEQUENCE</scope>
    <source>
        <strain evidence="1">E1834</strain>
    </source>
</reference>
<comment type="caution">
    <text evidence="1">The sequence shown here is derived from an EMBL/GenBank/DDBJ whole genome shotgun (WGS) entry which is preliminary data.</text>
</comment>
<name>A0ACB1B181_MELEN</name>
<proteinExistence type="predicted"/>
<dbReference type="EMBL" id="CAVMJV010000144">
    <property type="protein sequence ID" value="CAK5112811.1"/>
    <property type="molecule type" value="Genomic_DNA"/>
</dbReference>
<keyword evidence="2" id="KW-1185">Reference proteome</keyword>
<gene>
    <name evidence="1" type="ORF">MENTE1834_LOCUS44986</name>
</gene>
<protein>
    <submittedName>
        <fullName evidence="1">Uncharacterized protein</fullName>
    </submittedName>
</protein>
<organism evidence="1 2">
    <name type="scientific">Meloidogyne enterolobii</name>
    <name type="common">Root-knot nematode worm</name>
    <name type="synonym">Meloidogyne mayaguensis</name>
    <dbReference type="NCBI Taxonomy" id="390850"/>
    <lineage>
        <taxon>Eukaryota</taxon>
        <taxon>Metazoa</taxon>
        <taxon>Ecdysozoa</taxon>
        <taxon>Nematoda</taxon>
        <taxon>Chromadorea</taxon>
        <taxon>Rhabditida</taxon>
        <taxon>Tylenchina</taxon>
        <taxon>Tylenchomorpha</taxon>
        <taxon>Tylenchoidea</taxon>
        <taxon>Meloidogynidae</taxon>
        <taxon>Meloidogyninae</taxon>
        <taxon>Meloidogyne</taxon>
    </lineage>
</organism>
<accession>A0ACB1B181</accession>
<evidence type="ECO:0000313" key="1">
    <source>
        <dbReference type="EMBL" id="CAK5112811.1"/>
    </source>
</evidence>
<sequence>MLKIIDNRFLKMKMNFDVQQQTNGYDCGVFTLWFAKMILEYNKINFKEEKNEDFRIKIWVEGKNHSQLMASLP</sequence>
<dbReference type="Proteomes" id="UP001497535">
    <property type="component" value="Unassembled WGS sequence"/>
</dbReference>